<feature type="region of interest" description="Disordered" evidence="1">
    <location>
        <begin position="52"/>
        <end position="76"/>
    </location>
</feature>
<keyword evidence="2" id="KW-0812">Transmembrane</keyword>
<name>Q4A393_EHV8U</name>
<organismHost>
    <name type="scientific">Emiliania huxleyi</name>
    <name type="common">Coccolithophore</name>
    <name type="synonym">Pontosphaera huxleyi</name>
    <dbReference type="NCBI Taxonomy" id="2903"/>
</organismHost>
<dbReference type="EMBL" id="AJ890364">
    <property type="protein sequence ID" value="CAI65463.1"/>
    <property type="molecule type" value="Genomic_DNA"/>
</dbReference>
<dbReference type="KEGG" id="vg:3655077"/>
<reference evidence="3 4" key="1">
    <citation type="journal article" date="2005" name="Science">
        <title>Complete genome sequence and lytic phase transcription profile of a Coccolithovirus.</title>
        <authorList>
            <person name="Wilson W.H."/>
            <person name="Schroeder D.C."/>
            <person name="Allen M.J."/>
            <person name="Holden M.T.G."/>
            <person name="Parkhill J."/>
            <person name="Barrell B.G."/>
            <person name="Churcher C."/>
            <person name="Hamlin N."/>
            <person name="Mungall K."/>
            <person name="Norbertczak H."/>
            <person name="Quail M.A."/>
            <person name="Price C."/>
            <person name="Rabbinowitsch E."/>
            <person name="Walker D."/>
            <person name="Craigon M."/>
            <person name="Roy D."/>
            <person name="Ghazal P."/>
        </authorList>
    </citation>
    <scope>NUCLEOTIDE SEQUENCE [LARGE SCALE GENOMIC DNA]</scope>
    <source>
        <strain evidence="4">Isolate United Kingdom/English Channel/1999</strain>
    </source>
</reference>
<evidence type="ECO:0000256" key="2">
    <source>
        <dbReference type="SAM" id="Phobius"/>
    </source>
</evidence>
<accession>Q4A393</accession>
<evidence type="ECO:0000313" key="3">
    <source>
        <dbReference type="EMBL" id="CAI65463.1"/>
    </source>
</evidence>
<dbReference type="Proteomes" id="UP000000863">
    <property type="component" value="Segment"/>
</dbReference>
<evidence type="ECO:0000313" key="4">
    <source>
        <dbReference type="Proteomes" id="UP000000863"/>
    </source>
</evidence>
<gene>
    <name evidence="3" type="ORF">EhV040</name>
</gene>
<proteinExistence type="predicted"/>
<sequence>MKFHWPTALLTAGVFLIFVVLFAIGVYLYSSGQVVRKERPGVMYGALEIGASSDDEEPPAAKRRRRAFDGNVQPTTKYRNTTDNVDALISSLASTSTVQKDNPDEPLKIGKTVQLKQGSDLLNEGDSVIIKSIQYKSDRPGIDDIVTIVPPRTIRDKLPEMHIYRDLFIPRNEANVLYTQKWDADIARMNADQYMDT</sequence>
<evidence type="ECO:0000256" key="1">
    <source>
        <dbReference type="SAM" id="MobiDB-lite"/>
    </source>
</evidence>
<organism evidence="3 4">
    <name type="scientific">Emiliania huxleyi virus 86 (isolate United Kingdom/English Channel/1999)</name>
    <name type="common">EhV-86</name>
    <dbReference type="NCBI Taxonomy" id="654925"/>
    <lineage>
        <taxon>Viruses</taxon>
        <taxon>Varidnaviria</taxon>
        <taxon>Bamfordvirae</taxon>
        <taxon>Nucleocytoviricota</taxon>
        <taxon>Megaviricetes</taxon>
        <taxon>Algavirales</taxon>
        <taxon>Phycodnaviridae</taxon>
        <taxon>Coccolithovirus</taxon>
        <taxon>Coccolithovirus huxleyi</taxon>
        <taxon>Emiliania huxleyi virus 86</taxon>
    </lineage>
</organism>
<dbReference type="GeneID" id="3655077"/>
<dbReference type="RefSeq" id="YP_293794.1">
    <property type="nucleotide sequence ID" value="NC_007346.1"/>
</dbReference>
<keyword evidence="2" id="KW-0472">Membrane</keyword>
<keyword evidence="2" id="KW-1133">Transmembrane helix</keyword>
<feature type="transmembrane region" description="Helical" evidence="2">
    <location>
        <begin position="6"/>
        <end position="29"/>
    </location>
</feature>
<keyword evidence="4" id="KW-1185">Reference proteome</keyword>
<protein>
    <submittedName>
        <fullName evidence="3">Putative membrane protein</fullName>
    </submittedName>
</protein>